<dbReference type="InterPro" id="IPR002587">
    <property type="entry name" value="Myo-inos-1-P_Synthase"/>
</dbReference>
<comment type="caution">
    <text evidence="3">The sequence shown here is derived from an EMBL/GenBank/DDBJ whole genome shotgun (WGS) entry which is preliminary data.</text>
</comment>
<dbReference type="AlphaFoldDB" id="A0A7C5DZL7"/>
<dbReference type="SUPFAM" id="SSF55347">
    <property type="entry name" value="Glyceraldehyde-3-phosphate dehydrogenase-like, C-terminal domain"/>
    <property type="match status" value="1"/>
</dbReference>
<evidence type="ECO:0000259" key="2">
    <source>
        <dbReference type="Pfam" id="PF01658"/>
    </source>
</evidence>
<dbReference type="InterPro" id="IPR052199">
    <property type="entry name" value="MIPS"/>
</dbReference>
<feature type="non-terminal residue" evidence="3">
    <location>
        <position position="346"/>
    </location>
</feature>
<dbReference type="Pfam" id="PF01658">
    <property type="entry name" value="Inos-1-P_synth"/>
    <property type="match status" value="1"/>
</dbReference>
<accession>A0A7C5DZL7</accession>
<reference evidence="3" key="1">
    <citation type="journal article" date="2020" name="mSystems">
        <title>Genome- and Community-Level Interaction Insights into Carbon Utilization and Element Cycling Functions of Hydrothermarchaeota in Hydrothermal Sediment.</title>
        <authorList>
            <person name="Zhou Z."/>
            <person name="Liu Y."/>
            <person name="Xu W."/>
            <person name="Pan J."/>
            <person name="Luo Z.H."/>
            <person name="Li M."/>
        </authorList>
    </citation>
    <scope>NUCLEOTIDE SEQUENCE [LARGE SCALE GENOMIC DNA]</scope>
    <source>
        <strain evidence="3">HyVt-94</strain>
    </source>
</reference>
<dbReference type="GO" id="GO:0008654">
    <property type="term" value="P:phospholipid biosynthetic process"/>
    <property type="evidence" value="ECO:0007669"/>
    <property type="project" value="InterPro"/>
</dbReference>
<dbReference type="InterPro" id="IPR036291">
    <property type="entry name" value="NAD(P)-bd_dom_sf"/>
</dbReference>
<feature type="domain" description="Myo-inositol-1-phosphate synthase GAPDH-like" evidence="2">
    <location>
        <begin position="191"/>
        <end position="299"/>
    </location>
</feature>
<dbReference type="PANTHER" id="PTHR43125:SF1">
    <property type="entry name" value="INOSITOL-3-PHOSPHATE SYNTHASE"/>
    <property type="match status" value="1"/>
</dbReference>
<protein>
    <submittedName>
        <fullName evidence="3">Inositol-3-phosphate synthase</fullName>
    </submittedName>
</protein>
<evidence type="ECO:0000256" key="1">
    <source>
        <dbReference type="ARBA" id="ARBA00010813"/>
    </source>
</evidence>
<proteinExistence type="inferred from homology"/>
<dbReference type="EMBL" id="DRTV01000033">
    <property type="protein sequence ID" value="HHF57870.1"/>
    <property type="molecule type" value="Genomic_DNA"/>
</dbReference>
<dbReference type="Proteomes" id="UP000886014">
    <property type="component" value="Unassembled WGS sequence"/>
</dbReference>
<dbReference type="SUPFAM" id="SSF51735">
    <property type="entry name" value="NAD(P)-binding Rossmann-fold domains"/>
    <property type="match status" value="1"/>
</dbReference>
<sequence>MGEIRVAIIGVGNCASSLVQGVYYYRNAKPGDFIPGIMHVELGGYHISDIKFVAGVDVNITKVGKDLSEAIFAEPNNTYKFTDVPKLNAKVYRGMTHDGIGKYLENIIVKAPGPTDDIAKIFRDLGVDVVVNFLPVGSEEATKWYVEQTIQAGAAFVNGIPVFIASSPYWSKRFEEAGLPVLGDDIKSQVGATIVHRTLVQLFLDRGVKLERTSQLNVGGNTDFLNMLERERLQSKKISKTEAVTSLLPYDIGEENVYIGPSDYVAWLKDRKWAYMRLEGRTFGDVPLNIELKLEVWDSPNSAGVMIDAIRCAKIAKDAGLKGAIIEPSSYFFKHPPVQYPDWKAK</sequence>
<comment type="similarity">
    <text evidence="1">Belongs to the myo-inositol 1-phosphate synthase family.</text>
</comment>
<dbReference type="PANTHER" id="PTHR43125">
    <property type="entry name" value="INOSITOL-3-PHOSPHATE SYNTHASE"/>
    <property type="match status" value="1"/>
</dbReference>
<dbReference type="InterPro" id="IPR013021">
    <property type="entry name" value="Myo-inos-1-P_Synthase_GAPDH"/>
</dbReference>
<dbReference type="Gene3D" id="3.40.50.720">
    <property type="entry name" value="NAD(P)-binding Rossmann-like Domain"/>
    <property type="match status" value="1"/>
</dbReference>
<name>A0A7C5DZL7_UNCW3</name>
<organism evidence="3">
    <name type="scientific">candidate division WOR-3 bacterium</name>
    <dbReference type="NCBI Taxonomy" id="2052148"/>
    <lineage>
        <taxon>Bacteria</taxon>
        <taxon>Bacteria division WOR-3</taxon>
    </lineage>
</organism>
<dbReference type="PIRSF" id="PIRSF015578">
    <property type="entry name" value="Myoinos-ppht_syn"/>
    <property type="match status" value="1"/>
</dbReference>
<dbReference type="Gene3D" id="3.30.360.10">
    <property type="entry name" value="Dihydrodipicolinate Reductase, domain 2"/>
    <property type="match status" value="1"/>
</dbReference>
<gene>
    <name evidence="3" type="ORF">ENL41_00415</name>
</gene>
<dbReference type="GO" id="GO:0006021">
    <property type="term" value="P:inositol biosynthetic process"/>
    <property type="evidence" value="ECO:0007669"/>
    <property type="project" value="InterPro"/>
</dbReference>
<dbReference type="GO" id="GO:0004512">
    <property type="term" value="F:inositol-3-phosphate synthase activity"/>
    <property type="evidence" value="ECO:0007669"/>
    <property type="project" value="InterPro"/>
</dbReference>
<evidence type="ECO:0000313" key="3">
    <source>
        <dbReference type="EMBL" id="HHF57870.1"/>
    </source>
</evidence>